<dbReference type="AlphaFoldDB" id="A0A3P6ATP6"/>
<proteinExistence type="predicted"/>
<evidence type="ECO:0000313" key="1">
    <source>
        <dbReference type="EMBL" id="VDC88880.1"/>
    </source>
</evidence>
<sequence>MPEGLKDAEKCIELDRAFSMGYSRKVQEVQCNGCTSFVGGDARHNIFFLLLGLFGGLLVRSRGSHIRWQRLLPGVTGRIIKTTYNSLKEFMDPIECFISSPRSGCFYHKLKPRP</sequence>
<name>A0A3P6ATP6_BRACM</name>
<organism evidence="1">
    <name type="scientific">Brassica campestris</name>
    <name type="common">Field mustard</name>
    <dbReference type="NCBI Taxonomy" id="3711"/>
    <lineage>
        <taxon>Eukaryota</taxon>
        <taxon>Viridiplantae</taxon>
        <taxon>Streptophyta</taxon>
        <taxon>Embryophyta</taxon>
        <taxon>Tracheophyta</taxon>
        <taxon>Spermatophyta</taxon>
        <taxon>Magnoliopsida</taxon>
        <taxon>eudicotyledons</taxon>
        <taxon>Gunneridae</taxon>
        <taxon>Pentapetalae</taxon>
        <taxon>rosids</taxon>
        <taxon>malvids</taxon>
        <taxon>Brassicales</taxon>
        <taxon>Brassicaceae</taxon>
        <taxon>Brassiceae</taxon>
        <taxon>Brassica</taxon>
    </lineage>
</organism>
<gene>
    <name evidence="1" type="ORF">BRAA02T07042Z</name>
</gene>
<accession>A0A3P6ATP6</accession>
<protein>
    <submittedName>
        <fullName evidence="1">Uncharacterized protein</fullName>
    </submittedName>
</protein>
<dbReference type="EMBL" id="LR031573">
    <property type="protein sequence ID" value="VDC88880.1"/>
    <property type="molecule type" value="Genomic_DNA"/>
</dbReference>
<reference evidence="1" key="1">
    <citation type="submission" date="2018-11" db="EMBL/GenBank/DDBJ databases">
        <authorList>
            <consortium name="Genoscope - CEA"/>
            <person name="William W."/>
        </authorList>
    </citation>
    <scope>NUCLEOTIDE SEQUENCE</scope>
</reference>